<dbReference type="EMBL" id="VCPC01000001">
    <property type="protein sequence ID" value="TMV15613.1"/>
    <property type="molecule type" value="Genomic_DNA"/>
</dbReference>
<evidence type="ECO:0000259" key="1">
    <source>
        <dbReference type="PROSITE" id="PS51704"/>
    </source>
</evidence>
<proteinExistence type="predicted"/>
<comment type="caution">
    <text evidence="2">The sequence shown here is derived from an EMBL/GenBank/DDBJ whole genome shotgun (WGS) entry which is preliminary data.</text>
</comment>
<dbReference type="PANTHER" id="PTHR46211">
    <property type="entry name" value="GLYCEROPHOSPHORYL DIESTER PHOSPHODIESTERASE"/>
    <property type="match status" value="1"/>
</dbReference>
<dbReference type="PANTHER" id="PTHR46211:SF1">
    <property type="entry name" value="GLYCEROPHOSPHODIESTER PHOSPHODIESTERASE, CYTOPLASMIC"/>
    <property type="match status" value="1"/>
</dbReference>
<dbReference type="PROSITE" id="PS51704">
    <property type="entry name" value="GP_PDE"/>
    <property type="match status" value="1"/>
</dbReference>
<dbReference type="InterPro" id="IPR030395">
    <property type="entry name" value="GP_PDE_dom"/>
</dbReference>
<organism evidence="2 3">
    <name type="scientific">Arenibacterium halophilum</name>
    <dbReference type="NCBI Taxonomy" id="2583821"/>
    <lineage>
        <taxon>Bacteria</taxon>
        <taxon>Pseudomonadati</taxon>
        <taxon>Pseudomonadota</taxon>
        <taxon>Alphaproteobacteria</taxon>
        <taxon>Rhodobacterales</taxon>
        <taxon>Paracoccaceae</taxon>
        <taxon>Arenibacterium</taxon>
    </lineage>
</organism>
<dbReference type="Pfam" id="PF03009">
    <property type="entry name" value="GDPD"/>
    <property type="match status" value="1"/>
</dbReference>
<dbReference type="RefSeq" id="WP_138862955.1">
    <property type="nucleotide sequence ID" value="NZ_VCPC01000001.1"/>
</dbReference>
<name>A0ABY2XGM1_9RHOB</name>
<sequence>MSRPDLPRAFLTAPIAHRALHDVTRGRPENSLSAIGAAVAAGYGIEIDLQLTKDGQAVVFHDYELERLTGAPGTVREHTAAQLGDIALLHGDGETIPTLAQVLSKVAGRVPLLIELKDQDGAMGPDVGPLEQATATALVNYDGPVAVMSFNPNGMAEMARLLDGIPRGLTTSDYAHDDWPLRPELCDHLREIPDFDRVGASFISHQARDLARPRVAELRAAGVPVLCWTIRSQQAEEAARAVAHNITFEGYAAAIPLTSTG</sequence>
<dbReference type="InterPro" id="IPR017946">
    <property type="entry name" value="PLC-like_Pdiesterase_TIM-brl"/>
</dbReference>
<reference evidence="2 3" key="1">
    <citation type="submission" date="2019-05" db="EMBL/GenBank/DDBJ databases">
        <title>Marivita sp. nov. isolated from sea sediment.</title>
        <authorList>
            <person name="Kim W."/>
        </authorList>
    </citation>
    <scope>NUCLEOTIDE SEQUENCE [LARGE SCALE GENOMIC DNA]</scope>
    <source>
        <strain evidence="2 3">CAU 1492</strain>
    </source>
</reference>
<evidence type="ECO:0000313" key="3">
    <source>
        <dbReference type="Proteomes" id="UP001191082"/>
    </source>
</evidence>
<dbReference type="Gene3D" id="3.20.20.190">
    <property type="entry name" value="Phosphatidylinositol (PI) phosphodiesterase"/>
    <property type="match status" value="1"/>
</dbReference>
<evidence type="ECO:0000313" key="2">
    <source>
        <dbReference type="EMBL" id="TMV15613.1"/>
    </source>
</evidence>
<accession>A0ABY2XGM1</accession>
<feature type="domain" description="GP-PDE" evidence="1">
    <location>
        <begin position="12"/>
        <end position="259"/>
    </location>
</feature>
<dbReference type="SUPFAM" id="SSF51695">
    <property type="entry name" value="PLC-like phosphodiesterases"/>
    <property type="match status" value="1"/>
</dbReference>
<gene>
    <name evidence="2" type="ORF">FGK64_06580</name>
</gene>
<keyword evidence="3" id="KW-1185">Reference proteome</keyword>
<protein>
    <submittedName>
        <fullName evidence="2">Phosphodiesterase</fullName>
    </submittedName>
</protein>
<dbReference type="Proteomes" id="UP001191082">
    <property type="component" value="Unassembled WGS sequence"/>
</dbReference>